<dbReference type="GO" id="GO:0005975">
    <property type="term" value="P:carbohydrate metabolic process"/>
    <property type="evidence" value="ECO:0007669"/>
    <property type="project" value="InterPro"/>
</dbReference>
<organism evidence="4">
    <name type="scientific">freshwater metagenome</name>
    <dbReference type="NCBI Taxonomy" id="449393"/>
    <lineage>
        <taxon>unclassified sequences</taxon>
        <taxon>metagenomes</taxon>
        <taxon>ecological metagenomes</taxon>
    </lineage>
</organism>
<comment type="similarity">
    <text evidence="1">Belongs to the glycosyl hydrolase 16 family.</text>
</comment>
<dbReference type="CDD" id="cd08023">
    <property type="entry name" value="GH16_laminarinase_like"/>
    <property type="match status" value="1"/>
</dbReference>
<dbReference type="InterPro" id="IPR000757">
    <property type="entry name" value="Beta-glucanase-like"/>
</dbReference>
<feature type="domain" description="GH16" evidence="3">
    <location>
        <begin position="81"/>
        <end position="389"/>
    </location>
</feature>
<dbReference type="SUPFAM" id="SSF49899">
    <property type="entry name" value="Concanavalin A-like lectins/glucanases"/>
    <property type="match status" value="1"/>
</dbReference>
<dbReference type="AlphaFoldDB" id="A0A6J6FVK1"/>
<evidence type="ECO:0000256" key="1">
    <source>
        <dbReference type="ARBA" id="ARBA00006865"/>
    </source>
</evidence>
<feature type="coiled-coil region" evidence="2">
    <location>
        <begin position="89"/>
        <end position="116"/>
    </location>
</feature>
<keyword evidence="2" id="KW-0175">Coiled coil</keyword>
<proteinExistence type="inferred from homology"/>
<evidence type="ECO:0000259" key="3">
    <source>
        <dbReference type="PROSITE" id="PS51762"/>
    </source>
</evidence>
<reference evidence="4" key="1">
    <citation type="submission" date="2020-05" db="EMBL/GenBank/DDBJ databases">
        <authorList>
            <person name="Chiriac C."/>
            <person name="Salcher M."/>
            <person name="Ghai R."/>
            <person name="Kavagutti S V."/>
        </authorList>
    </citation>
    <scope>NUCLEOTIDE SEQUENCE</scope>
</reference>
<evidence type="ECO:0000256" key="2">
    <source>
        <dbReference type="SAM" id="Coils"/>
    </source>
</evidence>
<dbReference type="EMBL" id="CAEZUI010000018">
    <property type="protein sequence ID" value="CAB4590935.1"/>
    <property type="molecule type" value="Genomic_DNA"/>
</dbReference>
<dbReference type="Gene3D" id="2.60.120.200">
    <property type="match status" value="1"/>
</dbReference>
<dbReference type="InterPro" id="IPR013320">
    <property type="entry name" value="ConA-like_dom_sf"/>
</dbReference>
<dbReference type="Pfam" id="PF00722">
    <property type="entry name" value="Glyco_hydro_16"/>
    <property type="match status" value="1"/>
</dbReference>
<dbReference type="InterPro" id="IPR050546">
    <property type="entry name" value="Glycosyl_Hydrlase_16"/>
</dbReference>
<gene>
    <name evidence="4" type="ORF">UFOPK1807_00275</name>
</gene>
<accession>A0A6J6FVK1</accession>
<evidence type="ECO:0000313" key="4">
    <source>
        <dbReference type="EMBL" id="CAB4590935.1"/>
    </source>
</evidence>
<sequence>MHKGYPKKVIVLSLLSFVVIALALPTPSLASDPFETSCAKVGSQKLENRDLYTCLKIGTVQKWKFTDDGTASFMPFQISGPTWNEIAEQREAEIKAAELLRIQREAEAKAAKAAAEIPKIAGLTIGKLLWSDDFIGSKGSSINSKNWSARNCHRTPGSFGGGACFDAEVVYYAPSAIALDGSADGAAVISTNRVTGLLPSDAGKCLSSYCVFTSGRFDTHGKVAFQYGFIEARIKMPAGSGNHPAFWMLGDNINQVGWPLSGEMDITEIRGNDPRTATSATHFSTIYSANTCCTNHRYLVNELDVGADVTVDFHTYAVAWLPNSISYYVDGKLISTTTPAQVGGHWSFNDKFFLIVNNAVNASFSGSWQNLFSSQMTIDWVRSYQLNGVGEVFTK</sequence>
<dbReference type="PROSITE" id="PS51762">
    <property type="entry name" value="GH16_2"/>
    <property type="match status" value="1"/>
</dbReference>
<dbReference type="PANTHER" id="PTHR10963:SF55">
    <property type="entry name" value="GLYCOSIDE HYDROLASE FAMILY 16 PROTEIN"/>
    <property type="match status" value="1"/>
</dbReference>
<dbReference type="PANTHER" id="PTHR10963">
    <property type="entry name" value="GLYCOSYL HYDROLASE-RELATED"/>
    <property type="match status" value="1"/>
</dbReference>
<dbReference type="GO" id="GO:0004553">
    <property type="term" value="F:hydrolase activity, hydrolyzing O-glycosyl compounds"/>
    <property type="evidence" value="ECO:0007669"/>
    <property type="project" value="InterPro"/>
</dbReference>
<name>A0A6J6FVK1_9ZZZZ</name>
<protein>
    <submittedName>
        <fullName evidence="4">Unannotated protein</fullName>
    </submittedName>
</protein>